<comment type="caution">
    <text evidence="1">The sequence shown here is derived from an EMBL/GenBank/DDBJ whole genome shotgun (WGS) entry which is preliminary data.</text>
</comment>
<proteinExistence type="predicted"/>
<reference evidence="1" key="1">
    <citation type="submission" date="2022-11" db="EMBL/GenBank/DDBJ databases">
        <title>Genome Sequence of Boeremia exigua.</title>
        <authorList>
            <person name="Buettner E."/>
        </authorList>
    </citation>
    <scope>NUCLEOTIDE SEQUENCE</scope>
    <source>
        <strain evidence="1">CU02</strain>
    </source>
</reference>
<sequence length="395" mass="43764">MGHIIMAAAADQGPLLNRVSMAQYTVAVFFVLLRFFTRGFIVKKFGLDDLFILIAIILGFGQTATIMLQVEHGRGRHSSELHADDFNLMLMYKWINMIIYFVANWAVKMSILALYNRIGSGKRGLPFIVQSRAIWATAGFISAFTFAVILVQIFSCVPVTAAWDVGQIPTVCINGTAFMHAQGGINVFTDVVLLLYPLPLLPLLKFNKRQRTALIVIFSIGLIPVVASTMRLCEIVMSDTNITEGTSWQKADTSWTWAWVPVWSQIEVDVGIITACLPCLSPILRFVWSEVHAPRTVTPSMVELPKYSGSWGSVDSQESGAEKGKEGEGEKTGLRGKSDAVRVREKELPALPEDVRKELNGFSSYYDDASDEEEARDVGVARTNSKKVESKSTKL</sequence>
<name>A0ACC2HXQ0_9PLEO</name>
<gene>
    <name evidence="1" type="ORF">OPT61_g8579</name>
</gene>
<keyword evidence="2" id="KW-1185">Reference proteome</keyword>
<dbReference type="EMBL" id="JAPHNI010000848">
    <property type="protein sequence ID" value="KAJ8107852.1"/>
    <property type="molecule type" value="Genomic_DNA"/>
</dbReference>
<dbReference type="Proteomes" id="UP001153331">
    <property type="component" value="Unassembled WGS sequence"/>
</dbReference>
<organism evidence="1 2">
    <name type="scientific">Boeremia exigua</name>
    <dbReference type="NCBI Taxonomy" id="749465"/>
    <lineage>
        <taxon>Eukaryota</taxon>
        <taxon>Fungi</taxon>
        <taxon>Dikarya</taxon>
        <taxon>Ascomycota</taxon>
        <taxon>Pezizomycotina</taxon>
        <taxon>Dothideomycetes</taxon>
        <taxon>Pleosporomycetidae</taxon>
        <taxon>Pleosporales</taxon>
        <taxon>Pleosporineae</taxon>
        <taxon>Didymellaceae</taxon>
        <taxon>Boeremia</taxon>
    </lineage>
</organism>
<accession>A0ACC2HXQ0</accession>
<evidence type="ECO:0000313" key="1">
    <source>
        <dbReference type="EMBL" id="KAJ8107852.1"/>
    </source>
</evidence>
<evidence type="ECO:0000313" key="2">
    <source>
        <dbReference type="Proteomes" id="UP001153331"/>
    </source>
</evidence>
<protein>
    <submittedName>
        <fullName evidence="1">Uncharacterized protein</fullName>
    </submittedName>
</protein>